<name>A0A9P4HPA9_9PEZI</name>
<accession>A0A9P4HPA9</accession>
<evidence type="ECO:0000313" key="3">
    <source>
        <dbReference type="Proteomes" id="UP000799776"/>
    </source>
</evidence>
<keyword evidence="3" id="KW-1185">Reference proteome</keyword>
<dbReference type="EMBL" id="ML978778">
    <property type="protein sequence ID" value="KAF2083483.1"/>
    <property type="molecule type" value="Genomic_DNA"/>
</dbReference>
<protein>
    <submittedName>
        <fullName evidence="2">Uncharacterized protein</fullName>
    </submittedName>
</protein>
<sequence length="178" mass="19098">MLTPELPAFPALSLSEQIAIETPSNLNDTTTATTSAPHVFPSSRENRHDPHNHDVHRHIRAGPGPKRHPVPQGQLHRDPVNSPEHGVGGADVPFDLAHRSTSIFRMPASSKKDGGGQTGEERHGSGWSWWCGRERACELRTQCGPLILYLFADGGTLAGSGTGHFDRASGPEAPLVVA</sequence>
<organism evidence="2 3">
    <name type="scientific">Saccharata proteae CBS 121410</name>
    <dbReference type="NCBI Taxonomy" id="1314787"/>
    <lineage>
        <taxon>Eukaryota</taxon>
        <taxon>Fungi</taxon>
        <taxon>Dikarya</taxon>
        <taxon>Ascomycota</taxon>
        <taxon>Pezizomycotina</taxon>
        <taxon>Dothideomycetes</taxon>
        <taxon>Dothideomycetes incertae sedis</taxon>
        <taxon>Botryosphaeriales</taxon>
        <taxon>Saccharataceae</taxon>
        <taxon>Saccharata</taxon>
    </lineage>
</organism>
<comment type="caution">
    <text evidence="2">The sequence shown here is derived from an EMBL/GenBank/DDBJ whole genome shotgun (WGS) entry which is preliminary data.</text>
</comment>
<feature type="region of interest" description="Disordered" evidence="1">
    <location>
        <begin position="26"/>
        <end position="54"/>
    </location>
</feature>
<evidence type="ECO:0000256" key="1">
    <source>
        <dbReference type="SAM" id="MobiDB-lite"/>
    </source>
</evidence>
<dbReference type="AlphaFoldDB" id="A0A9P4HPA9"/>
<reference evidence="2" key="1">
    <citation type="journal article" date="2020" name="Stud. Mycol.">
        <title>101 Dothideomycetes genomes: a test case for predicting lifestyles and emergence of pathogens.</title>
        <authorList>
            <person name="Haridas S."/>
            <person name="Albert R."/>
            <person name="Binder M."/>
            <person name="Bloem J."/>
            <person name="Labutti K."/>
            <person name="Salamov A."/>
            <person name="Andreopoulos B."/>
            <person name="Baker S."/>
            <person name="Barry K."/>
            <person name="Bills G."/>
            <person name="Bluhm B."/>
            <person name="Cannon C."/>
            <person name="Castanera R."/>
            <person name="Culley D."/>
            <person name="Daum C."/>
            <person name="Ezra D."/>
            <person name="Gonzalez J."/>
            <person name="Henrissat B."/>
            <person name="Kuo A."/>
            <person name="Liang C."/>
            <person name="Lipzen A."/>
            <person name="Lutzoni F."/>
            <person name="Magnuson J."/>
            <person name="Mondo S."/>
            <person name="Nolan M."/>
            <person name="Ohm R."/>
            <person name="Pangilinan J."/>
            <person name="Park H.-J."/>
            <person name="Ramirez L."/>
            <person name="Alfaro M."/>
            <person name="Sun H."/>
            <person name="Tritt A."/>
            <person name="Yoshinaga Y."/>
            <person name="Zwiers L.-H."/>
            <person name="Turgeon B."/>
            <person name="Goodwin S."/>
            <person name="Spatafora J."/>
            <person name="Crous P."/>
            <person name="Grigoriev I."/>
        </authorList>
    </citation>
    <scope>NUCLEOTIDE SEQUENCE</scope>
    <source>
        <strain evidence="2">CBS 121410</strain>
    </source>
</reference>
<gene>
    <name evidence="2" type="ORF">K490DRAFT_69768</name>
</gene>
<evidence type="ECO:0000313" key="2">
    <source>
        <dbReference type="EMBL" id="KAF2083483.1"/>
    </source>
</evidence>
<feature type="region of interest" description="Disordered" evidence="1">
    <location>
        <begin position="106"/>
        <end position="125"/>
    </location>
</feature>
<proteinExistence type="predicted"/>
<dbReference type="Proteomes" id="UP000799776">
    <property type="component" value="Unassembled WGS sequence"/>
</dbReference>
<feature type="compositionally biased region" description="Polar residues" evidence="1">
    <location>
        <begin position="26"/>
        <end position="36"/>
    </location>
</feature>
<feature type="compositionally biased region" description="Basic and acidic residues" evidence="1">
    <location>
        <begin position="110"/>
        <end position="124"/>
    </location>
</feature>
<feature type="compositionally biased region" description="Basic and acidic residues" evidence="1">
    <location>
        <begin position="44"/>
        <end position="53"/>
    </location>
</feature>